<protein>
    <submittedName>
        <fullName evidence="2">Uncharacterized protein</fullName>
    </submittedName>
</protein>
<proteinExistence type="predicted"/>
<keyword evidence="1" id="KW-1133">Transmembrane helix</keyword>
<evidence type="ECO:0000313" key="2">
    <source>
        <dbReference type="EMBL" id="CDW44652.1"/>
    </source>
</evidence>
<organism evidence="2">
    <name type="scientific">Lepeophtheirus salmonis</name>
    <name type="common">Salmon louse</name>
    <name type="synonym">Caligus salmonis</name>
    <dbReference type="NCBI Taxonomy" id="72036"/>
    <lineage>
        <taxon>Eukaryota</taxon>
        <taxon>Metazoa</taxon>
        <taxon>Ecdysozoa</taxon>
        <taxon>Arthropoda</taxon>
        <taxon>Crustacea</taxon>
        <taxon>Multicrustacea</taxon>
        <taxon>Hexanauplia</taxon>
        <taxon>Copepoda</taxon>
        <taxon>Siphonostomatoida</taxon>
        <taxon>Caligidae</taxon>
        <taxon>Lepeophtheirus</taxon>
    </lineage>
</organism>
<sequence length="37" mass="4434">MKVKTRSSAVDYYIILLPIIIHPSIFLIFVRSQRYHD</sequence>
<accession>A0A0K2V3E3</accession>
<dbReference type="EMBL" id="HACA01027291">
    <property type="protein sequence ID" value="CDW44652.1"/>
    <property type="molecule type" value="Transcribed_RNA"/>
</dbReference>
<evidence type="ECO:0000256" key="1">
    <source>
        <dbReference type="SAM" id="Phobius"/>
    </source>
</evidence>
<keyword evidence="1" id="KW-0472">Membrane</keyword>
<name>A0A0K2V3E3_LEPSM</name>
<dbReference type="AlphaFoldDB" id="A0A0K2V3E3"/>
<keyword evidence="1" id="KW-0812">Transmembrane</keyword>
<feature type="transmembrane region" description="Helical" evidence="1">
    <location>
        <begin position="12"/>
        <end position="30"/>
    </location>
</feature>
<reference evidence="2" key="1">
    <citation type="submission" date="2014-05" db="EMBL/GenBank/DDBJ databases">
        <authorList>
            <person name="Chronopoulou M."/>
        </authorList>
    </citation>
    <scope>NUCLEOTIDE SEQUENCE</scope>
    <source>
        <tissue evidence="2">Whole organism</tissue>
    </source>
</reference>